<dbReference type="EnsemblFungi" id="EJT79493">
    <property type="protein sequence ID" value="EJT79493"/>
    <property type="gene ID" value="GGTG_04577"/>
</dbReference>
<dbReference type="AlphaFoldDB" id="J3NTH8"/>
<keyword evidence="3" id="KW-1185">Reference proteome</keyword>
<gene>
    <name evidence="2" type="primary">20345035</name>
    <name evidence="1" type="ORF">GGTG_04577</name>
</gene>
<evidence type="ECO:0000313" key="2">
    <source>
        <dbReference type="EnsemblFungi" id="EJT79493"/>
    </source>
</evidence>
<proteinExistence type="predicted"/>
<dbReference type="Proteomes" id="UP000006039">
    <property type="component" value="Unassembled WGS sequence"/>
</dbReference>
<dbReference type="EMBL" id="GL385396">
    <property type="protein sequence ID" value="EJT79493.1"/>
    <property type="molecule type" value="Genomic_DNA"/>
</dbReference>
<reference evidence="2" key="4">
    <citation type="journal article" date="2015" name="G3 (Bethesda)">
        <title>Genome sequences of three phytopathogenic species of the Magnaporthaceae family of fungi.</title>
        <authorList>
            <person name="Okagaki L.H."/>
            <person name="Nunes C.C."/>
            <person name="Sailsbery J."/>
            <person name="Clay B."/>
            <person name="Brown D."/>
            <person name="John T."/>
            <person name="Oh Y."/>
            <person name="Young N."/>
            <person name="Fitzgerald M."/>
            <person name="Haas B.J."/>
            <person name="Zeng Q."/>
            <person name="Young S."/>
            <person name="Adiconis X."/>
            <person name="Fan L."/>
            <person name="Levin J.Z."/>
            <person name="Mitchell T.K."/>
            <person name="Okubara P.A."/>
            <person name="Farman M.L."/>
            <person name="Kohn L.M."/>
            <person name="Birren B."/>
            <person name="Ma L.-J."/>
            <person name="Dean R.A."/>
        </authorList>
    </citation>
    <scope>NUCLEOTIDE SEQUENCE</scope>
    <source>
        <strain evidence="2">R3-111a-1</strain>
    </source>
</reference>
<dbReference type="HOGENOM" id="CLU_2812499_0_0_1"/>
<protein>
    <submittedName>
        <fullName evidence="1 2">Uncharacterized protein</fullName>
    </submittedName>
</protein>
<reference evidence="2" key="5">
    <citation type="submission" date="2018-04" db="UniProtKB">
        <authorList>
            <consortium name="EnsemblFungi"/>
        </authorList>
    </citation>
    <scope>IDENTIFICATION</scope>
    <source>
        <strain evidence="2">R3-111a-1</strain>
    </source>
</reference>
<dbReference type="RefSeq" id="XP_009220638.1">
    <property type="nucleotide sequence ID" value="XM_009222374.1"/>
</dbReference>
<dbReference type="VEuPathDB" id="FungiDB:GGTG_04577"/>
<accession>J3NTH8</accession>
<evidence type="ECO:0000313" key="1">
    <source>
        <dbReference type="EMBL" id="EJT79493.1"/>
    </source>
</evidence>
<organism evidence="1">
    <name type="scientific">Gaeumannomyces tritici (strain R3-111a-1)</name>
    <name type="common">Wheat and barley take-all root rot fungus</name>
    <name type="synonym">Gaeumannomyces graminis var. tritici</name>
    <dbReference type="NCBI Taxonomy" id="644352"/>
    <lineage>
        <taxon>Eukaryota</taxon>
        <taxon>Fungi</taxon>
        <taxon>Dikarya</taxon>
        <taxon>Ascomycota</taxon>
        <taxon>Pezizomycotina</taxon>
        <taxon>Sordariomycetes</taxon>
        <taxon>Sordariomycetidae</taxon>
        <taxon>Magnaporthales</taxon>
        <taxon>Magnaporthaceae</taxon>
        <taxon>Gaeumannomyces</taxon>
    </lineage>
</organism>
<dbReference type="GeneID" id="20345035"/>
<reference evidence="3" key="1">
    <citation type="submission" date="2010-07" db="EMBL/GenBank/DDBJ databases">
        <title>The genome sequence of Gaeumannomyces graminis var. tritici strain R3-111a-1.</title>
        <authorList>
            <consortium name="The Broad Institute Genome Sequencing Platform"/>
            <person name="Ma L.-J."/>
            <person name="Dead R."/>
            <person name="Young S."/>
            <person name="Zeng Q."/>
            <person name="Koehrsen M."/>
            <person name="Alvarado L."/>
            <person name="Berlin A."/>
            <person name="Chapman S.B."/>
            <person name="Chen Z."/>
            <person name="Freedman E."/>
            <person name="Gellesch M."/>
            <person name="Goldberg J."/>
            <person name="Griggs A."/>
            <person name="Gujja S."/>
            <person name="Heilman E.R."/>
            <person name="Heiman D."/>
            <person name="Hepburn T."/>
            <person name="Howarth C."/>
            <person name="Jen D."/>
            <person name="Larson L."/>
            <person name="Mehta T."/>
            <person name="Neiman D."/>
            <person name="Pearson M."/>
            <person name="Roberts A."/>
            <person name="Saif S."/>
            <person name="Shea T."/>
            <person name="Shenoy N."/>
            <person name="Sisk P."/>
            <person name="Stolte C."/>
            <person name="Sykes S."/>
            <person name="Walk T."/>
            <person name="White J."/>
            <person name="Yandava C."/>
            <person name="Haas B."/>
            <person name="Nusbaum C."/>
            <person name="Birren B."/>
        </authorList>
    </citation>
    <scope>NUCLEOTIDE SEQUENCE [LARGE SCALE GENOMIC DNA]</scope>
    <source>
        <strain evidence="3">R3-111a-1</strain>
    </source>
</reference>
<reference evidence="1" key="2">
    <citation type="submission" date="2010-07" db="EMBL/GenBank/DDBJ databases">
        <authorList>
            <consortium name="The Broad Institute Genome Sequencing Platform"/>
            <consortium name="Broad Institute Genome Sequencing Center for Infectious Disease"/>
            <person name="Ma L.-J."/>
            <person name="Dead R."/>
            <person name="Young S."/>
            <person name="Zeng Q."/>
            <person name="Koehrsen M."/>
            <person name="Alvarado L."/>
            <person name="Berlin A."/>
            <person name="Chapman S.B."/>
            <person name="Chen Z."/>
            <person name="Freedman E."/>
            <person name="Gellesch M."/>
            <person name="Goldberg J."/>
            <person name="Griggs A."/>
            <person name="Gujja S."/>
            <person name="Heilman E.R."/>
            <person name="Heiman D."/>
            <person name="Hepburn T."/>
            <person name="Howarth C."/>
            <person name="Jen D."/>
            <person name="Larson L."/>
            <person name="Mehta T."/>
            <person name="Neiman D."/>
            <person name="Pearson M."/>
            <person name="Roberts A."/>
            <person name="Saif S."/>
            <person name="Shea T."/>
            <person name="Shenoy N."/>
            <person name="Sisk P."/>
            <person name="Stolte C."/>
            <person name="Sykes S."/>
            <person name="Walk T."/>
            <person name="White J."/>
            <person name="Yandava C."/>
            <person name="Haas B."/>
            <person name="Nusbaum C."/>
            <person name="Birren B."/>
        </authorList>
    </citation>
    <scope>NUCLEOTIDE SEQUENCE</scope>
    <source>
        <strain evidence="1">R3-111a-1</strain>
    </source>
</reference>
<name>J3NTH8_GAET3</name>
<evidence type="ECO:0000313" key="3">
    <source>
        <dbReference type="Proteomes" id="UP000006039"/>
    </source>
</evidence>
<reference evidence="1" key="3">
    <citation type="submission" date="2010-09" db="EMBL/GenBank/DDBJ databases">
        <title>Annotation of Gaeumannomyces graminis var. tritici R3-111a-1.</title>
        <authorList>
            <consortium name="The Broad Institute Genome Sequencing Platform"/>
            <person name="Ma L.-J."/>
            <person name="Dead R."/>
            <person name="Young S.K."/>
            <person name="Zeng Q."/>
            <person name="Gargeya S."/>
            <person name="Fitzgerald M."/>
            <person name="Haas B."/>
            <person name="Abouelleil A."/>
            <person name="Alvarado L."/>
            <person name="Arachchi H.M."/>
            <person name="Berlin A."/>
            <person name="Brown A."/>
            <person name="Chapman S.B."/>
            <person name="Chen Z."/>
            <person name="Dunbar C."/>
            <person name="Freedman E."/>
            <person name="Gearin G."/>
            <person name="Gellesch M."/>
            <person name="Goldberg J."/>
            <person name="Griggs A."/>
            <person name="Gujja S."/>
            <person name="Heiman D."/>
            <person name="Howarth C."/>
            <person name="Larson L."/>
            <person name="Lui A."/>
            <person name="MacDonald P.J.P."/>
            <person name="Mehta T."/>
            <person name="Montmayeur A."/>
            <person name="Murphy C."/>
            <person name="Neiman D."/>
            <person name="Pearson M."/>
            <person name="Priest M."/>
            <person name="Roberts A."/>
            <person name="Saif S."/>
            <person name="Shea T."/>
            <person name="Shenoy N."/>
            <person name="Sisk P."/>
            <person name="Stolte C."/>
            <person name="Sykes S."/>
            <person name="Yandava C."/>
            <person name="Wortman J."/>
            <person name="Nusbaum C."/>
            <person name="Birren B."/>
        </authorList>
    </citation>
    <scope>NUCLEOTIDE SEQUENCE</scope>
    <source>
        <strain evidence="1">R3-111a-1</strain>
    </source>
</reference>
<sequence length="67" mass="8274">MFFTTTTIFYGYYKPFTNFFTFFPGNQPVRPRPNFNRYRRFFFNYPKVIKPFLFRFDTIFSGVPNNP</sequence>